<comment type="caution">
    <text evidence="2">The sequence shown here is derived from an EMBL/GenBank/DDBJ whole genome shotgun (WGS) entry which is preliminary data.</text>
</comment>
<feature type="transmembrane region" description="Helical" evidence="1">
    <location>
        <begin position="34"/>
        <end position="56"/>
    </location>
</feature>
<dbReference type="SUPFAM" id="SSF103473">
    <property type="entry name" value="MFS general substrate transporter"/>
    <property type="match status" value="1"/>
</dbReference>
<gene>
    <name evidence="2" type="ORF">GH808_12945</name>
</gene>
<keyword evidence="1" id="KW-0472">Membrane</keyword>
<dbReference type="Proteomes" id="UP000603234">
    <property type="component" value="Unassembled WGS sequence"/>
</dbReference>
<reference evidence="2 3" key="1">
    <citation type="journal article" date="2020" name="mSystems">
        <title>Defining Genomic and Predicted Metabolic Features of the Acetobacterium Genus.</title>
        <authorList>
            <person name="Ross D.E."/>
            <person name="Marshall C.W."/>
            <person name="Gulliver D."/>
            <person name="May H.D."/>
            <person name="Norman R.S."/>
        </authorList>
    </citation>
    <scope>NUCLEOTIDE SEQUENCE [LARGE SCALE GENOMIC DNA]</scope>
    <source>
        <strain evidence="2 3">DSM 8238</strain>
    </source>
</reference>
<accession>A0ABR6WXG2</accession>
<dbReference type="RefSeq" id="WP_186843212.1">
    <property type="nucleotide sequence ID" value="NZ_WJBC01000024.1"/>
</dbReference>
<keyword evidence="1" id="KW-0812">Transmembrane</keyword>
<evidence type="ECO:0000313" key="3">
    <source>
        <dbReference type="Proteomes" id="UP000603234"/>
    </source>
</evidence>
<sequence length="117" mass="12561">MKKTKTPEKINTTAILAVVVFSAFIALFNETSLIMIMLVYIVVCIGVGCTMTASQLKALNNAASQEVAIATGFSSATLVLAVFVFVAFCLSFVLNFDKHKIPSALDIKAAKVNENRV</sequence>
<proteinExistence type="predicted"/>
<name>A0ABR6WXG2_9FIRM</name>
<evidence type="ECO:0000256" key="1">
    <source>
        <dbReference type="SAM" id="Phobius"/>
    </source>
</evidence>
<dbReference type="InterPro" id="IPR036259">
    <property type="entry name" value="MFS_trans_sf"/>
</dbReference>
<dbReference type="EMBL" id="WJBC01000024">
    <property type="protein sequence ID" value="MBC3805324.1"/>
    <property type="molecule type" value="Genomic_DNA"/>
</dbReference>
<organism evidence="2 3">
    <name type="scientific">Acetobacterium fimetarium</name>
    <dbReference type="NCBI Taxonomy" id="52691"/>
    <lineage>
        <taxon>Bacteria</taxon>
        <taxon>Bacillati</taxon>
        <taxon>Bacillota</taxon>
        <taxon>Clostridia</taxon>
        <taxon>Eubacteriales</taxon>
        <taxon>Eubacteriaceae</taxon>
        <taxon>Acetobacterium</taxon>
    </lineage>
</organism>
<feature type="transmembrane region" description="Helical" evidence="1">
    <location>
        <begin position="12"/>
        <end position="28"/>
    </location>
</feature>
<feature type="transmembrane region" description="Helical" evidence="1">
    <location>
        <begin position="68"/>
        <end position="94"/>
    </location>
</feature>
<keyword evidence="3" id="KW-1185">Reference proteome</keyword>
<protein>
    <submittedName>
        <fullName evidence="2">Uncharacterized protein</fullName>
    </submittedName>
</protein>
<evidence type="ECO:0000313" key="2">
    <source>
        <dbReference type="EMBL" id="MBC3805324.1"/>
    </source>
</evidence>
<keyword evidence="1" id="KW-1133">Transmembrane helix</keyword>